<dbReference type="EMBL" id="JAEPQZ010000013">
    <property type="protein sequence ID" value="KAG2174246.1"/>
    <property type="molecule type" value="Genomic_DNA"/>
</dbReference>
<organism evidence="3 4">
    <name type="scientific">Mortierella isabellina</name>
    <name type="common">Filamentous fungus</name>
    <name type="synonym">Umbelopsis isabellina</name>
    <dbReference type="NCBI Taxonomy" id="91625"/>
    <lineage>
        <taxon>Eukaryota</taxon>
        <taxon>Fungi</taxon>
        <taxon>Fungi incertae sedis</taxon>
        <taxon>Mucoromycota</taxon>
        <taxon>Mucoromycotina</taxon>
        <taxon>Umbelopsidomycetes</taxon>
        <taxon>Umbelopsidales</taxon>
        <taxon>Umbelopsidaceae</taxon>
        <taxon>Umbelopsis</taxon>
    </lineage>
</organism>
<reference evidence="3" key="1">
    <citation type="submission" date="2020-12" db="EMBL/GenBank/DDBJ databases">
        <title>Metabolic potential, ecology and presence of endohyphal bacteria is reflected in genomic diversity of Mucoromycotina.</title>
        <authorList>
            <person name="Muszewska A."/>
            <person name="Okrasinska A."/>
            <person name="Steczkiewicz K."/>
            <person name="Drgas O."/>
            <person name="Orlowska M."/>
            <person name="Perlinska-Lenart U."/>
            <person name="Aleksandrzak-Piekarczyk T."/>
            <person name="Szatraj K."/>
            <person name="Zielenkiewicz U."/>
            <person name="Pilsyk S."/>
            <person name="Malc E."/>
            <person name="Mieczkowski P."/>
            <person name="Kruszewska J.S."/>
            <person name="Biernat P."/>
            <person name="Pawlowska J."/>
        </authorList>
    </citation>
    <scope>NUCLEOTIDE SEQUENCE</scope>
    <source>
        <strain evidence="3">WA0000067209</strain>
    </source>
</reference>
<proteinExistence type="predicted"/>
<evidence type="ECO:0000313" key="4">
    <source>
        <dbReference type="Proteomes" id="UP000654370"/>
    </source>
</evidence>
<dbReference type="OrthoDB" id="2371217at2759"/>
<accession>A0A8H7U7J6</accession>
<feature type="signal peptide" evidence="2">
    <location>
        <begin position="1"/>
        <end position="19"/>
    </location>
</feature>
<sequence length="383" mass="43120">MRSLLYISTLVLAGALAYAAPIPYNPNAPALSQDIENLFQYISSKDSSADISEKHQIEQDIVTLQDGTDKNSQEYRTALDTFWTDLGGLWVKYPVWSGWSTLQSDIAEEAWTKMENDQHMNEASTVSFTETDSFESDLDDLEEYVKEHDVASTSDVYIIKQAILWLKNHEHNIDTAHDFVEQATNADEAWGRLQKNNPDWSKWTQAEQDFKGDWSQTLQHVSNSTLSNLYAEENSHNNDVQYEDLSSFFEAPNHTNAEVEYEDLKSFFDTPSHTNADESTPDIADVDELINDYFSGSDTAHTNDLYSDNTSTADPTKPEYPVSDNTTSTETTTDDLASNDGVYMDAYLDDVFAKLSAPDDGSHADHTDGLSEVVGNWNKYDSH</sequence>
<keyword evidence="4" id="KW-1185">Reference proteome</keyword>
<gene>
    <name evidence="3" type="ORF">INT43_004267</name>
</gene>
<comment type="caution">
    <text evidence="3">The sequence shown here is derived from an EMBL/GenBank/DDBJ whole genome shotgun (WGS) entry which is preliminary data.</text>
</comment>
<keyword evidence="2" id="KW-0732">Signal</keyword>
<dbReference type="Proteomes" id="UP000654370">
    <property type="component" value="Unassembled WGS sequence"/>
</dbReference>
<evidence type="ECO:0000256" key="2">
    <source>
        <dbReference type="SAM" id="SignalP"/>
    </source>
</evidence>
<evidence type="ECO:0000313" key="3">
    <source>
        <dbReference type="EMBL" id="KAG2174246.1"/>
    </source>
</evidence>
<dbReference type="AlphaFoldDB" id="A0A8H7U7J6"/>
<feature type="chain" id="PRO_5034947201" evidence="2">
    <location>
        <begin position="20"/>
        <end position="383"/>
    </location>
</feature>
<feature type="region of interest" description="Disordered" evidence="1">
    <location>
        <begin position="297"/>
        <end position="337"/>
    </location>
</feature>
<protein>
    <submittedName>
        <fullName evidence="3">Uncharacterized protein</fullName>
    </submittedName>
</protein>
<feature type="compositionally biased region" description="Polar residues" evidence="1">
    <location>
        <begin position="297"/>
        <end position="314"/>
    </location>
</feature>
<evidence type="ECO:0000256" key="1">
    <source>
        <dbReference type="SAM" id="MobiDB-lite"/>
    </source>
</evidence>
<name>A0A8H7U7J6_MORIS</name>
<feature type="region of interest" description="Disordered" evidence="1">
    <location>
        <begin position="359"/>
        <end position="383"/>
    </location>
</feature>
<feature type="compositionally biased region" description="Basic and acidic residues" evidence="1">
    <location>
        <begin position="360"/>
        <end position="369"/>
    </location>
</feature>